<dbReference type="Proteomes" id="UP000541558">
    <property type="component" value="Unassembled WGS sequence"/>
</dbReference>
<proteinExistence type="predicted"/>
<reference evidence="2 3" key="1">
    <citation type="journal article" date="2020" name="ISME J.">
        <title>Uncovering the hidden diversity of litter-decomposition mechanisms in mushroom-forming fungi.</title>
        <authorList>
            <person name="Floudas D."/>
            <person name="Bentzer J."/>
            <person name="Ahren D."/>
            <person name="Johansson T."/>
            <person name="Persson P."/>
            <person name="Tunlid A."/>
        </authorList>
    </citation>
    <scope>NUCLEOTIDE SEQUENCE [LARGE SCALE GENOMIC DNA]</scope>
    <source>
        <strain evidence="2 3">CBS 175.51</strain>
    </source>
</reference>
<dbReference type="Pfam" id="PF05742">
    <property type="entry name" value="TANGO2"/>
    <property type="match status" value="1"/>
</dbReference>
<dbReference type="PANTHER" id="PTHR17985">
    <property type="entry name" value="SER/THR-RICH PROTEIN T10 IN DGCR REGION"/>
    <property type="match status" value="1"/>
</dbReference>
<evidence type="ECO:0000256" key="1">
    <source>
        <dbReference type="SAM" id="MobiDB-lite"/>
    </source>
</evidence>
<comment type="caution">
    <text evidence="2">The sequence shown here is derived from an EMBL/GenBank/DDBJ whole genome shotgun (WGS) entry which is preliminary data.</text>
</comment>
<name>A0A8H5ETF4_9AGAR</name>
<feature type="compositionally biased region" description="Basic and acidic residues" evidence="1">
    <location>
        <begin position="216"/>
        <end position="233"/>
    </location>
</feature>
<gene>
    <name evidence="2" type="ORF">D9611_009472</name>
</gene>
<dbReference type="AlphaFoldDB" id="A0A8H5ETF4"/>
<protein>
    <submittedName>
        <fullName evidence="2">Uncharacterized protein</fullName>
    </submittedName>
</protein>
<accession>A0A8H5ETF4</accession>
<dbReference type="EMBL" id="JAACJK010000225">
    <property type="protein sequence ID" value="KAF5311712.1"/>
    <property type="molecule type" value="Genomic_DNA"/>
</dbReference>
<dbReference type="OrthoDB" id="191601at2759"/>
<evidence type="ECO:0000313" key="2">
    <source>
        <dbReference type="EMBL" id="KAF5311712.1"/>
    </source>
</evidence>
<evidence type="ECO:0000313" key="3">
    <source>
        <dbReference type="Proteomes" id="UP000541558"/>
    </source>
</evidence>
<dbReference type="InterPro" id="IPR008551">
    <property type="entry name" value="TANGO2"/>
</dbReference>
<dbReference type="PANTHER" id="PTHR17985:SF8">
    <property type="entry name" value="TRANSPORT AND GOLGI ORGANIZATION PROTEIN 2 HOMOLOG"/>
    <property type="match status" value="1"/>
</dbReference>
<sequence>MCGVAALQRRELNEISRILGNNRDEFLDRPTQNAHWHSFDQSLHDDDGGNILSGRDEQAGGSWFGVNKAGRVALLTNITEPLGHYKSTRGYLISSFLQSESTHPLEDELGKIVAPDAVFAGFNLLLLAPSLRPDSNSISYSSLYVTNHGGGGVLTARPLTSSERSCGCMSNGVDGHGAGDWPKVRHAIDDFTAVLQDLQHQEQQEDLEAAATNKNAKGDKPDSPPKAPAKADLESKLVNGLFQVLS</sequence>
<organism evidence="2 3">
    <name type="scientific">Ephemerocybe angulata</name>
    <dbReference type="NCBI Taxonomy" id="980116"/>
    <lineage>
        <taxon>Eukaryota</taxon>
        <taxon>Fungi</taxon>
        <taxon>Dikarya</taxon>
        <taxon>Basidiomycota</taxon>
        <taxon>Agaricomycotina</taxon>
        <taxon>Agaricomycetes</taxon>
        <taxon>Agaricomycetidae</taxon>
        <taxon>Agaricales</taxon>
        <taxon>Agaricineae</taxon>
        <taxon>Psathyrellaceae</taxon>
        <taxon>Ephemerocybe</taxon>
    </lineage>
</organism>
<keyword evidence="3" id="KW-1185">Reference proteome</keyword>
<feature type="region of interest" description="Disordered" evidence="1">
    <location>
        <begin position="206"/>
        <end position="233"/>
    </location>
</feature>